<dbReference type="PANTHER" id="PTHR10963">
    <property type="entry name" value="GLYCOSYL HYDROLASE-RELATED"/>
    <property type="match status" value="1"/>
</dbReference>
<dbReference type="PROSITE" id="PS51762">
    <property type="entry name" value="GH16_2"/>
    <property type="match status" value="1"/>
</dbReference>
<dbReference type="OrthoDB" id="4781at2759"/>
<gene>
    <name evidence="4" type="ORF">CONPUDRAFT_65203</name>
</gene>
<dbReference type="GO" id="GO:0005975">
    <property type="term" value="P:carbohydrate metabolic process"/>
    <property type="evidence" value="ECO:0007669"/>
    <property type="project" value="InterPro"/>
</dbReference>
<dbReference type="EMBL" id="JH711587">
    <property type="protein sequence ID" value="EIW76065.1"/>
    <property type="molecule type" value="Genomic_DNA"/>
</dbReference>
<evidence type="ECO:0000256" key="2">
    <source>
        <dbReference type="SAM" id="Phobius"/>
    </source>
</evidence>
<dbReference type="Gene3D" id="2.60.120.200">
    <property type="match status" value="1"/>
</dbReference>
<proteinExistence type="inferred from homology"/>
<sequence>MWTPPSVVNSPGGSSAILAVPPQKLKPSTRLPAKLNKEDKPWIGKPHGLDRLSWWLTVIGLLLGVLGGAALCFFGYESVDVLPMSDLCLVMDDEFDSLDLTNNWSRDVELGGFGNGEFEMTTDSDSNSYVKNGQLYILPTLTSNSIDGGYSAVLNGASYNLPGCTADIGDTSSGNSTSSSGGGGAQGNACTAYSDSAAGTVINPVMSARLNTRGKKSIAYGRVEVRAKLPQGDWLWPAIWMLPEGNSSEASNSSSRAGVYGDWPMSGEIDIMEARGNLPSYPAQGSNYVRSSLNYGPFSAANTPTLYGWVTTKRGNYADGFHVYAFEWTDSWMRFYTDSRLQAMVNIKMTGSGGNGEDTYFFKSAGFPATAMNASSGYEVVVTDPWTEGSNAAPYDQQFYLIMDLAVGGISGWFPDNVGNKMWFDNSQTAMQEFAKAQSDWYATWPTNEDDLAFRIDYVKMWKLCGS</sequence>
<dbReference type="InterPro" id="IPR000757">
    <property type="entry name" value="Beta-glucanase-like"/>
</dbReference>
<comment type="similarity">
    <text evidence="1">Belongs to the glycosyl hydrolase 16 family.</text>
</comment>
<dbReference type="OMA" id="HAGNPDP"/>
<dbReference type="Pfam" id="PF00722">
    <property type="entry name" value="Glyco_hydro_16"/>
    <property type="match status" value="1"/>
</dbReference>
<organism evidence="4 5">
    <name type="scientific">Coniophora puteana (strain RWD-64-598)</name>
    <name type="common">Brown rot fungus</name>
    <dbReference type="NCBI Taxonomy" id="741705"/>
    <lineage>
        <taxon>Eukaryota</taxon>
        <taxon>Fungi</taxon>
        <taxon>Dikarya</taxon>
        <taxon>Basidiomycota</taxon>
        <taxon>Agaricomycotina</taxon>
        <taxon>Agaricomycetes</taxon>
        <taxon>Agaricomycetidae</taxon>
        <taxon>Boletales</taxon>
        <taxon>Coniophorineae</taxon>
        <taxon>Coniophoraceae</taxon>
        <taxon>Coniophora</taxon>
    </lineage>
</organism>
<dbReference type="InterPro" id="IPR050546">
    <property type="entry name" value="Glycosyl_Hydrlase_16"/>
</dbReference>
<accession>A0A5M3MBQ4</accession>
<feature type="transmembrane region" description="Helical" evidence="2">
    <location>
        <begin position="52"/>
        <end position="76"/>
    </location>
</feature>
<keyword evidence="2" id="KW-0812">Transmembrane</keyword>
<name>A0A5M3MBQ4_CONPW</name>
<evidence type="ECO:0000256" key="1">
    <source>
        <dbReference type="ARBA" id="ARBA00006865"/>
    </source>
</evidence>
<dbReference type="GO" id="GO:0004553">
    <property type="term" value="F:hydrolase activity, hydrolyzing O-glycosyl compounds"/>
    <property type="evidence" value="ECO:0007669"/>
    <property type="project" value="InterPro"/>
</dbReference>
<evidence type="ECO:0000259" key="3">
    <source>
        <dbReference type="PROSITE" id="PS51762"/>
    </source>
</evidence>
<dbReference type="GeneID" id="19208410"/>
<reference evidence="5" key="1">
    <citation type="journal article" date="2012" name="Science">
        <title>The Paleozoic origin of enzymatic lignin decomposition reconstructed from 31 fungal genomes.</title>
        <authorList>
            <person name="Floudas D."/>
            <person name="Binder M."/>
            <person name="Riley R."/>
            <person name="Barry K."/>
            <person name="Blanchette R.A."/>
            <person name="Henrissat B."/>
            <person name="Martinez A.T."/>
            <person name="Otillar R."/>
            <person name="Spatafora J.W."/>
            <person name="Yadav J.S."/>
            <person name="Aerts A."/>
            <person name="Benoit I."/>
            <person name="Boyd A."/>
            <person name="Carlson A."/>
            <person name="Copeland A."/>
            <person name="Coutinho P.M."/>
            <person name="de Vries R.P."/>
            <person name="Ferreira P."/>
            <person name="Findley K."/>
            <person name="Foster B."/>
            <person name="Gaskell J."/>
            <person name="Glotzer D."/>
            <person name="Gorecki P."/>
            <person name="Heitman J."/>
            <person name="Hesse C."/>
            <person name="Hori C."/>
            <person name="Igarashi K."/>
            <person name="Jurgens J.A."/>
            <person name="Kallen N."/>
            <person name="Kersten P."/>
            <person name="Kohler A."/>
            <person name="Kuees U."/>
            <person name="Kumar T.K.A."/>
            <person name="Kuo A."/>
            <person name="LaButti K."/>
            <person name="Larrondo L.F."/>
            <person name="Lindquist E."/>
            <person name="Ling A."/>
            <person name="Lombard V."/>
            <person name="Lucas S."/>
            <person name="Lundell T."/>
            <person name="Martin R."/>
            <person name="McLaughlin D.J."/>
            <person name="Morgenstern I."/>
            <person name="Morin E."/>
            <person name="Murat C."/>
            <person name="Nagy L.G."/>
            <person name="Nolan M."/>
            <person name="Ohm R.A."/>
            <person name="Patyshakuliyeva A."/>
            <person name="Rokas A."/>
            <person name="Ruiz-Duenas F.J."/>
            <person name="Sabat G."/>
            <person name="Salamov A."/>
            <person name="Samejima M."/>
            <person name="Schmutz J."/>
            <person name="Slot J.C."/>
            <person name="St John F."/>
            <person name="Stenlid J."/>
            <person name="Sun H."/>
            <person name="Sun S."/>
            <person name="Syed K."/>
            <person name="Tsang A."/>
            <person name="Wiebenga A."/>
            <person name="Young D."/>
            <person name="Pisabarro A."/>
            <person name="Eastwood D.C."/>
            <person name="Martin F."/>
            <person name="Cullen D."/>
            <person name="Grigoriev I.V."/>
            <person name="Hibbett D.S."/>
        </authorList>
    </citation>
    <scope>NUCLEOTIDE SEQUENCE [LARGE SCALE GENOMIC DNA]</scope>
    <source>
        <strain evidence="5">RWD-64-598 SS2</strain>
    </source>
</reference>
<dbReference type="Proteomes" id="UP000053558">
    <property type="component" value="Unassembled WGS sequence"/>
</dbReference>
<dbReference type="KEGG" id="cput:CONPUDRAFT_65203"/>
<evidence type="ECO:0000313" key="5">
    <source>
        <dbReference type="Proteomes" id="UP000053558"/>
    </source>
</evidence>
<comment type="caution">
    <text evidence="4">The sequence shown here is derived from an EMBL/GenBank/DDBJ whole genome shotgun (WGS) entry which is preliminary data.</text>
</comment>
<evidence type="ECO:0000313" key="4">
    <source>
        <dbReference type="EMBL" id="EIW76065.1"/>
    </source>
</evidence>
<keyword evidence="5" id="KW-1185">Reference proteome</keyword>
<dbReference type="PANTHER" id="PTHR10963:SF55">
    <property type="entry name" value="GLYCOSIDE HYDROLASE FAMILY 16 PROTEIN"/>
    <property type="match status" value="1"/>
</dbReference>
<keyword evidence="4" id="KW-0378">Hydrolase</keyword>
<dbReference type="RefSeq" id="XP_007773772.1">
    <property type="nucleotide sequence ID" value="XM_007775582.1"/>
</dbReference>
<protein>
    <submittedName>
        <fullName evidence="4">Glycoside hydrolase family 16 protein</fullName>
    </submittedName>
</protein>
<dbReference type="SUPFAM" id="SSF49899">
    <property type="entry name" value="Concanavalin A-like lectins/glucanases"/>
    <property type="match status" value="1"/>
</dbReference>
<keyword evidence="2" id="KW-0472">Membrane</keyword>
<feature type="domain" description="GH16" evidence="3">
    <location>
        <begin position="77"/>
        <end position="467"/>
    </location>
</feature>
<dbReference type="AlphaFoldDB" id="A0A5M3MBQ4"/>
<keyword evidence="2" id="KW-1133">Transmembrane helix</keyword>
<dbReference type="InterPro" id="IPR013320">
    <property type="entry name" value="ConA-like_dom_sf"/>
</dbReference>